<dbReference type="OrthoDB" id="9804723at2"/>
<dbReference type="EMBL" id="ARYM01000002">
    <property type="protein sequence ID" value="KDA00182.1"/>
    <property type="molecule type" value="Genomic_DNA"/>
</dbReference>
<dbReference type="PRINTS" id="PR00412">
    <property type="entry name" value="EPOXHYDRLASE"/>
</dbReference>
<dbReference type="GO" id="GO:0016787">
    <property type="term" value="F:hydrolase activity"/>
    <property type="evidence" value="ECO:0007669"/>
    <property type="project" value="UniProtKB-KW"/>
</dbReference>
<dbReference type="PATRIC" id="fig|1280954.3.peg.445"/>
<dbReference type="STRING" id="1280954.HPO_02172"/>
<dbReference type="RefSeq" id="WP_035593933.1">
    <property type="nucleotide sequence ID" value="NZ_ARYM01000002.1"/>
</dbReference>
<name>A0A062VCG3_9PROT</name>
<dbReference type="InterPro" id="IPR050266">
    <property type="entry name" value="AB_hydrolase_sf"/>
</dbReference>
<dbReference type="Proteomes" id="UP000027100">
    <property type="component" value="Unassembled WGS sequence"/>
</dbReference>
<dbReference type="InterPro" id="IPR029058">
    <property type="entry name" value="AB_hydrolase_fold"/>
</dbReference>
<dbReference type="GO" id="GO:0016020">
    <property type="term" value="C:membrane"/>
    <property type="evidence" value="ECO:0007669"/>
    <property type="project" value="TreeGrafter"/>
</dbReference>
<dbReference type="PANTHER" id="PTHR43798">
    <property type="entry name" value="MONOACYLGLYCEROL LIPASE"/>
    <property type="match status" value="1"/>
</dbReference>
<evidence type="ECO:0000259" key="1">
    <source>
        <dbReference type="Pfam" id="PF12697"/>
    </source>
</evidence>
<proteinExistence type="predicted"/>
<evidence type="ECO:0000313" key="3">
    <source>
        <dbReference type="Proteomes" id="UP000027100"/>
    </source>
</evidence>
<feature type="domain" description="AB hydrolase-1" evidence="1">
    <location>
        <begin position="2"/>
        <end position="235"/>
    </location>
</feature>
<evidence type="ECO:0000313" key="2">
    <source>
        <dbReference type="EMBL" id="KDA00182.1"/>
    </source>
</evidence>
<keyword evidence="3" id="KW-1185">Reference proteome</keyword>
<accession>A0A062VCG3</accession>
<comment type="caution">
    <text evidence="2">The sequence shown here is derived from an EMBL/GenBank/DDBJ whole genome shotgun (WGS) entry which is preliminary data.</text>
</comment>
<dbReference type="Gene3D" id="3.40.50.1820">
    <property type="entry name" value="alpha/beta hydrolase"/>
    <property type="match status" value="1"/>
</dbReference>
<protein>
    <submittedName>
        <fullName evidence="2">Alpha/beta fold family hydrolase</fullName>
    </submittedName>
</protein>
<dbReference type="PANTHER" id="PTHR43798:SF33">
    <property type="entry name" value="HYDROLASE, PUTATIVE (AFU_ORTHOLOGUE AFUA_2G14860)-RELATED"/>
    <property type="match status" value="1"/>
</dbReference>
<dbReference type="InterPro" id="IPR000073">
    <property type="entry name" value="AB_hydrolase_1"/>
</dbReference>
<dbReference type="AlphaFoldDB" id="A0A062VCG3"/>
<dbReference type="eggNOG" id="COG0596">
    <property type="taxonomic scope" value="Bacteria"/>
</dbReference>
<reference evidence="2 3" key="1">
    <citation type="journal article" date="2014" name="Antonie Van Leeuwenhoek">
        <title>Hyphomonas beringensis sp. nov. and Hyphomonas chukchiensis sp. nov., isolated from surface seawater of the Bering Sea and Chukchi Sea.</title>
        <authorList>
            <person name="Li C."/>
            <person name="Lai Q."/>
            <person name="Li G."/>
            <person name="Dong C."/>
            <person name="Wang J."/>
            <person name="Liao Y."/>
            <person name="Shao Z."/>
        </authorList>
    </citation>
    <scope>NUCLEOTIDE SEQUENCE [LARGE SCALE GENOMIC DNA]</scope>
    <source>
        <strain evidence="2 3">PS728</strain>
    </source>
</reference>
<sequence>MILFVHGVPDTPVLWQPLVAALGLGPEDYRAPALPGFGTEKPPGFRSTKDEYASWLITQMEAAGGPVHIVGHDWGALLTLRAASLRPDLVKSWCVTNAVIDPDYSGHRTARMWATPLLGEFVMLNMRNKPRLIEGLVQGGMPRELAEIEVPHIDKRMRQSILSLYRSAIGLRFSGHWVDDLANLPKHGQLFWGENDPFVELPVAERFSKRHDTPLHVERGTGHWACHDRAENFAAVLKALWQKAG</sequence>
<keyword evidence="2" id="KW-0378">Hydrolase</keyword>
<dbReference type="Pfam" id="PF12697">
    <property type="entry name" value="Abhydrolase_6"/>
    <property type="match status" value="1"/>
</dbReference>
<dbReference type="InterPro" id="IPR000639">
    <property type="entry name" value="Epox_hydrolase-like"/>
</dbReference>
<organism evidence="2 3">
    <name type="scientific">Hyphomonas polymorpha PS728</name>
    <dbReference type="NCBI Taxonomy" id="1280954"/>
    <lineage>
        <taxon>Bacteria</taxon>
        <taxon>Pseudomonadati</taxon>
        <taxon>Pseudomonadota</taxon>
        <taxon>Alphaproteobacteria</taxon>
        <taxon>Hyphomonadales</taxon>
        <taxon>Hyphomonadaceae</taxon>
        <taxon>Hyphomonas</taxon>
    </lineage>
</organism>
<gene>
    <name evidence="2" type="ORF">HPO_02172</name>
</gene>
<dbReference type="SUPFAM" id="SSF53474">
    <property type="entry name" value="alpha/beta-Hydrolases"/>
    <property type="match status" value="1"/>
</dbReference>